<evidence type="ECO:0000313" key="2">
    <source>
        <dbReference type="EMBL" id="SIS65594.1"/>
    </source>
</evidence>
<sequence length="465" mass="52955">MNVCFRLVALLITLSPASHGQDFSECKLQYPIVLSHHFGLRTICPDSWTADECMTRESDNLQKYCADWDSDMGCQEWILPADEAHLPPRIENLYDNRLKRTSDIAQYHRYFSKDIVERLEACGNEVFIADKPAYATYHVRGRSLRNTVYEALSATQADKVIIIGTSQGTQDARFMTTALPASDSAPEEGSMAKYVAAVVGLSGEHLGAEIATIGINGMYLSNYVFGNGWIDPVAGEPFWEFEEGERLNTDLMWREVGDTTTDEALFSQPLVLTEGYDPNNPNEYDLDINGQFKAFLSGLTSLSSHYMREDFYRDKTGWRDLLNAIGLKEHGWYDLVNEHNENCNGVSYFSYSARIRSWDYEYWGDATFYLGVTALYGPNDGYTTMDSQNFDKIGYPPCADGRSNFEHIKTLDGSILGHGYYHNYFTGRNKYYGPQESWLQERPPYQGSVADFYEQIMRDLIERGF</sequence>
<dbReference type="RefSeq" id="WP_076514665.1">
    <property type="nucleotide sequence ID" value="NZ_FTOH01000003.1"/>
</dbReference>
<feature type="signal peptide" evidence="1">
    <location>
        <begin position="1"/>
        <end position="20"/>
    </location>
</feature>
<dbReference type="InterPro" id="IPR029058">
    <property type="entry name" value="AB_hydrolase_fold"/>
</dbReference>
<dbReference type="Gene3D" id="3.40.50.1820">
    <property type="entry name" value="alpha/beta hydrolase"/>
    <property type="match status" value="1"/>
</dbReference>
<protein>
    <submittedName>
        <fullName evidence="2">Uncharacterized protein</fullName>
    </submittedName>
</protein>
<proteinExistence type="predicted"/>
<keyword evidence="3" id="KW-1185">Reference proteome</keyword>
<dbReference type="STRING" id="484498.SAMN05421686_103117"/>
<reference evidence="3" key="1">
    <citation type="submission" date="2017-01" db="EMBL/GenBank/DDBJ databases">
        <authorList>
            <person name="Varghese N."/>
            <person name="Submissions S."/>
        </authorList>
    </citation>
    <scope>NUCLEOTIDE SEQUENCE [LARGE SCALE GENOMIC DNA]</scope>
    <source>
        <strain evidence="3">DSM 24913</strain>
    </source>
</reference>
<dbReference type="AlphaFoldDB" id="A0A1N7KVK5"/>
<evidence type="ECO:0000256" key="1">
    <source>
        <dbReference type="SAM" id="SignalP"/>
    </source>
</evidence>
<dbReference type="Proteomes" id="UP000185639">
    <property type="component" value="Unassembled WGS sequence"/>
</dbReference>
<name>A0A1N7KVK5_9GAMM</name>
<dbReference type="SUPFAM" id="SSF53474">
    <property type="entry name" value="alpha/beta-Hydrolases"/>
    <property type="match status" value="1"/>
</dbReference>
<gene>
    <name evidence="2" type="ORF">SAMN05421686_103117</name>
</gene>
<organism evidence="2 3">
    <name type="scientific">Thalassolituus maritimus</name>
    <dbReference type="NCBI Taxonomy" id="484498"/>
    <lineage>
        <taxon>Bacteria</taxon>
        <taxon>Pseudomonadati</taxon>
        <taxon>Pseudomonadota</taxon>
        <taxon>Gammaproteobacteria</taxon>
        <taxon>Oceanospirillales</taxon>
        <taxon>Oceanospirillaceae</taxon>
        <taxon>Thalassolituus</taxon>
    </lineage>
</organism>
<accession>A0A1N7KVK5</accession>
<evidence type="ECO:0000313" key="3">
    <source>
        <dbReference type="Proteomes" id="UP000185639"/>
    </source>
</evidence>
<dbReference type="EMBL" id="FTOH01000003">
    <property type="protein sequence ID" value="SIS65594.1"/>
    <property type="molecule type" value="Genomic_DNA"/>
</dbReference>
<feature type="chain" id="PRO_5013224325" evidence="1">
    <location>
        <begin position="21"/>
        <end position="465"/>
    </location>
</feature>
<keyword evidence="1" id="KW-0732">Signal</keyword>
<dbReference type="OrthoDB" id="9827013at2"/>